<evidence type="ECO:0000313" key="2">
    <source>
        <dbReference type="EMBL" id="EDM28725.1"/>
    </source>
</evidence>
<reference evidence="2 3" key="1">
    <citation type="journal article" date="2010" name="J. Bacteriol.">
        <title>Genome sequence of Lentisphaera araneosa HTCC2155T, the type species of the order Lentisphaerales in the phylum Lentisphaerae.</title>
        <authorList>
            <person name="Thrash J.C."/>
            <person name="Cho J.C."/>
            <person name="Vergin K.L."/>
            <person name="Morris R.M."/>
            <person name="Giovannoni S.J."/>
        </authorList>
    </citation>
    <scope>NUCLEOTIDE SEQUENCE [LARGE SCALE GENOMIC DNA]</scope>
    <source>
        <strain evidence="2 3">HTCC2155</strain>
    </source>
</reference>
<dbReference type="AlphaFoldDB" id="A6DI71"/>
<organism evidence="2 3">
    <name type="scientific">Lentisphaera araneosa HTCC2155</name>
    <dbReference type="NCBI Taxonomy" id="313628"/>
    <lineage>
        <taxon>Bacteria</taxon>
        <taxon>Pseudomonadati</taxon>
        <taxon>Lentisphaerota</taxon>
        <taxon>Lentisphaeria</taxon>
        <taxon>Lentisphaerales</taxon>
        <taxon>Lentisphaeraceae</taxon>
        <taxon>Lentisphaera</taxon>
    </lineage>
</organism>
<dbReference type="Pfam" id="PF01261">
    <property type="entry name" value="AP_endonuc_2"/>
    <property type="match status" value="1"/>
</dbReference>
<proteinExistence type="predicted"/>
<protein>
    <recommendedName>
        <fullName evidence="1">Xylose isomerase-like TIM barrel domain-containing protein</fullName>
    </recommendedName>
</protein>
<sequence length="272" mass="31868">MKFKFVRGLWGMAEHSLEANLKKIKEGGFDAIEVRASFEADERAEMKELLNKYELEFIGQQHSDLFRARATVQDHIDYSKEQLDNHKELNAIFVNSHTGKDYFTLAENAKIIREINAYADAIDLKVVHEVHRGRFSFSINTTLEMMEEIPELRLNADFSHWCCVHESLLQNQQERVEKAMERCDYIHARVGHEQGPQINDPRCPHNKNAMEAHFSWWDHIVDLNKKRRVDSFYICPEFGPAGYMPTLPLSNEPITNLWDVNHHMLGLLKERY</sequence>
<dbReference type="OrthoDB" id="2555274at2"/>
<dbReference type="InterPro" id="IPR036237">
    <property type="entry name" value="Xyl_isomerase-like_sf"/>
</dbReference>
<name>A6DI71_9BACT</name>
<dbReference type="InterPro" id="IPR050312">
    <property type="entry name" value="IolE/XylAMocC-like"/>
</dbReference>
<accession>A6DI71</accession>
<dbReference type="EMBL" id="ABCK01000004">
    <property type="protein sequence ID" value="EDM28725.1"/>
    <property type="molecule type" value="Genomic_DNA"/>
</dbReference>
<evidence type="ECO:0000313" key="3">
    <source>
        <dbReference type="Proteomes" id="UP000004947"/>
    </source>
</evidence>
<dbReference type="STRING" id="313628.LNTAR_09149"/>
<evidence type="ECO:0000259" key="1">
    <source>
        <dbReference type="Pfam" id="PF01261"/>
    </source>
</evidence>
<gene>
    <name evidence="2" type="ORF">LNTAR_09149</name>
</gene>
<dbReference type="RefSeq" id="WP_007277602.1">
    <property type="nucleotide sequence ID" value="NZ_ABCK01000004.1"/>
</dbReference>
<dbReference type="PANTHER" id="PTHR12110">
    <property type="entry name" value="HYDROXYPYRUVATE ISOMERASE"/>
    <property type="match status" value="1"/>
</dbReference>
<dbReference type="Gene3D" id="3.20.20.150">
    <property type="entry name" value="Divalent-metal-dependent TIM barrel enzymes"/>
    <property type="match status" value="1"/>
</dbReference>
<comment type="caution">
    <text evidence="2">The sequence shown here is derived from an EMBL/GenBank/DDBJ whole genome shotgun (WGS) entry which is preliminary data.</text>
</comment>
<dbReference type="Proteomes" id="UP000004947">
    <property type="component" value="Unassembled WGS sequence"/>
</dbReference>
<dbReference type="InterPro" id="IPR013022">
    <property type="entry name" value="Xyl_isomerase-like_TIM-brl"/>
</dbReference>
<feature type="domain" description="Xylose isomerase-like TIM barrel" evidence="1">
    <location>
        <begin position="22"/>
        <end position="187"/>
    </location>
</feature>
<dbReference type="eggNOG" id="COG1082">
    <property type="taxonomic scope" value="Bacteria"/>
</dbReference>
<keyword evidence="3" id="KW-1185">Reference proteome</keyword>
<dbReference type="SUPFAM" id="SSF51658">
    <property type="entry name" value="Xylose isomerase-like"/>
    <property type="match status" value="1"/>
</dbReference>